<evidence type="ECO:0000313" key="3">
    <source>
        <dbReference type="EMBL" id="GAW83227.1"/>
    </source>
</evidence>
<proteinExistence type="predicted"/>
<feature type="transmembrane region" description="Helical" evidence="2">
    <location>
        <begin position="291"/>
        <end position="309"/>
    </location>
</feature>
<dbReference type="GeneID" id="39749970"/>
<dbReference type="OrthoDB" id="386996at2759"/>
<evidence type="ECO:0000256" key="1">
    <source>
        <dbReference type="SAM" id="MobiDB-lite"/>
    </source>
</evidence>
<reference evidence="4" key="1">
    <citation type="submission" date="2017-04" db="EMBL/GenBank/DDBJ databases">
        <title>Plasmodium gonderi genome.</title>
        <authorList>
            <person name="Arisue N."/>
            <person name="Honma H."/>
            <person name="Kawai S."/>
            <person name="Tougan T."/>
            <person name="Tanabe K."/>
            <person name="Horii T."/>
        </authorList>
    </citation>
    <scope>NUCLEOTIDE SEQUENCE [LARGE SCALE GENOMIC DNA]</scope>
    <source>
        <strain evidence="4">ATCC 30045</strain>
    </source>
</reference>
<keyword evidence="2" id="KW-0812">Transmembrane</keyword>
<feature type="transmembrane region" description="Helical" evidence="2">
    <location>
        <begin position="267"/>
        <end position="285"/>
    </location>
</feature>
<accession>A0A1Y1JPS0</accession>
<comment type="caution">
    <text evidence="3">The sequence shown here is derived from an EMBL/GenBank/DDBJ whole genome shotgun (WGS) entry which is preliminary data.</text>
</comment>
<feature type="transmembrane region" description="Helical" evidence="2">
    <location>
        <begin position="6"/>
        <end position="24"/>
    </location>
</feature>
<organism evidence="3 4">
    <name type="scientific">Plasmodium gonderi</name>
    <dbReference type="NCBI Taxonomy" id="77519"/>
    <lineage>
        <taxon>Eukaryota</taxon>
        <taxon>Sar</taxon>
        <taxon>Alveolata</taxon>
        <taxon>Apicomplexa</taxon>
        <taxon>Aconoidasida</taxon>
        <taxon>Haemosporida</taxon>
        <taxon>Plasmodiidae</taxon>
        <taxon>Plasmodium</taxon>
        <taxon>Plasmodium (Plasmodium)</taxon>
    </lineage>
</organism>
<keyword evidence="4" id="KW-1185">Reference proteome</keyword>
<dbReference type="AlphaFoldDB" id="A0A1Y1JPS0"/>
<dbReference type="OMA" id="MDPMTRK"/>
<evidence type="ECO:0000256" key="2">
    <source>
        <dbReference type="SAM" id="Phobius"/>
    </source>
</evidence>
<keyword evidence="2" id="KW-0472">Membrane</keyword>
<sequence>MYRILFCIKIFLFTLFIWIFRAASNYEVSCYDLKVKAKNAQNDAQLRTSRLLSSSELDVEIEEEINDNVVDSQEIASSSSSSCSLGRSSEEFVRESSRDISQEIRRDLDRESSRDISQEIRRDLDRESSRDISQEIRRDLDRENSRDISQEIRRDLDRESSRDIDRDRSRDLDRDIESFKKYIADVATSDKPFKEKMDDTKAYIKNMDPKVRKKIKQEIRDKVNESELSRRRSKSPKICRKCKGMIDKLYYDDYKMMVKMKKMEKRTSALIFGTGVLSGLLAFLLIPFELITCSGTLFALAFVLLIFLLKKI</sequence>
<dbReference type="RefSeq" id="XP_028545816.1">
    <property type="nucleotide sequence ID" value="XM_028690015.1"/>
</dbReference>
<dbReference type="Proteomes" id="UP000195521">
    <property type="component" value="Unassembled WGS sequence"/>
</dbReference>
<feature type="region of interest" description="Disordered" evidence="1">
    <location>
        <begin position="104"/>
        <end position="138"/>
    </location>
</feature>
<evidence type="ECO:0000313" key="4">
    <source>
        <dbReference type="Proteomes" id="UP000195521"/>
    </source>
</evidence>
<gene>
    <name evidence="3" type="ORF">PGO_140210</name>
</gene>
<protein>
    <submittedName>
        <fullName evidence="3">Uncharacterized protein</fullName>
    </submittedName>
</protein>
<name>A0A1Y1JPS0_PLAGO</name>
<dbReference type="EMBL" id="BDQF01000015">
    <property type="protein sequence ID" value="GAW83227.1"/>
    <property type="molecule type" value="Genomic_DNA"/>
</dbReference>
<keyword evidence="2" id="KW-1133">Transmembrane helix</keyword>